<accession>A0A8T4L606</accession>
<proteinExistence type="predicted"/>
<reference evidence="2" key="1">
    <citation type="submission" date="2021-03" db="EMBL/GenBank/DDBJ databases">
        <authorList>
            <person name="Jaffe A."/>
        </authorList>
    </citation>
    <scope>NUCLEOTIDE SEQUENCE</scope>
    <source>
        <strain evidence="2">RIFCSPLOWO2_01_FULL_AR10_48_17</strain>
    </source>
</reference>
<organism evidence="2 3">
    <name type="scientific">Candidatus Iainarchaeum sp</name>
    <dbReference type="NCBI Taxonomy" id="3101447"/>
    <lineage>
        <taxon>Archaea</taxon>
        <taxon>Candidatus Iainarchaeota</taxon>
        <taxon>Candidatus Iainarchaeia</taxon>
        <taxon>Candidatus Iainarchaeales</taxon>
        <taxon>Candidatus Iainarchaeaceae</taxon>
        <taxon>Candidatus Iainarchaeum</taxon>
    </lineage>
</organism>
<evidence type="ECO:0000313" key="2">
    <source>
        <dbReference type="EMBL" id="MBS3060979.1"/>
    </source>
</evidence>
<dbReference type="Proteomes" id="UP000675968">
    <property type="component" value="Unassembled WGS sequence"/>
</dbReference>
<gene>
    <name evidence="2" type="ORF">J4215_00170</name>
</gene>
<sequence length="88" mass="10536">MSNRILSRGVTRKKPHPSKNIPVISEEAAYHIREARNLQINRLEEEFFLANRKNDRLKTVYENRRKRLLKKTRFHAAAARKLLKENKK</sequence>
<protein>
    <submittedName>
        <fullName evidence="2">Uncharacterized protein</fullName>
    </submittedName>
</protein>
<evidence type="ECO:0000256" key="1">
    <source>
        <dbReference type="SAM" id="MobiDB-lite"/>
    </source>
</evidence>
<reference evidence="2" key="2">
    <citation type="submission" date="2021-05" db="EMBL/GenBank/DDBJ databases">
        <title>Protein family content uncovers lineage relationships and bacterial pathway maintenance mechanisms in DPANN archaea.</title>
        <authorList>
            <person name="Castelle C.J."/>
            <person name="Meheust R."/>
            <person name="Jaffe A.L."/>
            <person name="Seitz K."/>
            <person name="Gong X."/>
            <person name="Baker B.J."/>
            <person name="Banfield J.F."/>
        </authorList>
    </citation>
    <scope>NUCLEOTIDE SEQUENCE</scope>
    <source>
        <strain evidence="2">RIFCSPLOWO2_01_FULL_AR10_48_17</strain>
    </source>
</reference>
<comment type="caution">
    <text evidence="2">The sequence shown here is derived from an EMBL/GenBank/DDBJ whole genome shotgun (WGS) entry which is preliminary data.</text>
</comment>
<feature type="region of interest" description="Disordered" evidence="1">
    <location>
        <begin position="1"/>
        <end position="20"/>
    </location>
</feature>
<name>A0A8T4L606_9ARCH</name>
<evidence type="ECO:0000313" key="3">
    <source>
        <dbReference type="Proteomes" id="UP000675968"/>
    </source>
</evidence>
<dbReference type="AlphaFoldDB" id="A0A8T4L606"/>
<dbReference type="EMBL" id="JAGVWC010000003">
    <property type="protein sequence ID" value="MBS3060979.1"/>
    <property type="molecule type" value="Genomic_DNA"/>
</dbReference>